<gene>
    <name evidence="3" type="ORF">GOODEAATRI_005503</name>
</gene>
<reference evidence="3 4" key="1">
    <citation type="submission" date="2021-06" db="EMBL/GenBank/DDBJ databases">
        <authorList>
            <person name="Palmer J.M."/>
        </authorList>
    </citation>
    <scope>NUCLEOTIDE SEQUENCE [LARGE SCALE GENOMIC DNA]</scope>
    <source>
        <strain evidence="3 4">GA_2019</strain>
        <tissue evidence="3">Muscle</tissue>
    </source>
</reference>
<accession>A0ABV0MFA8</accession>
<dbReference type="PANTHER" id="PTHR13454:SF11">
    <property type="entry name" value="PROTEIN MCM10 HOMOLOG"/>
    <property type="match status" value="1"/>
</dbReference>
<dbReference type="InterPro" id="IPR015411">
    <property type="entry name" value="Rep_factor_Mcm10_C"/>
</dbReference>
<protein>
    <recommendedName>
        <fullName evidence="2">Replication factor Mcm10 C-terminal domain-containing protein</fullName>
    </recommendedName>
</protein>
<dbReference type="InterPro" id="IPR040184">
    <property type="entry name" value="Mcm10"/>
</dbReference>
<organism evidence="3 4">
    <name type="scientific">Goodea atripinnis</name>
    <dbReference type="NCBI Taxonomy" id="208336"/>
    <lineage>
        <taxon>Eukaryota</taxon>
        <taxon>Metazoa</taxon>
        <taxon>Chordata</taxon>
        <taxon>Craniata</taxon>
        <taxon>Vertebrata</taxon>
        <taxon>Euteleostomi</taxon>
        <taxon>Actinopterygii</taxon>
        <taxon>Neopterygii</taxon>
        <taxon>Teleostei</taxon>
        <taxon>Neoteleostei</taxon>
        <taxon>Acanthomorphata</taxon>
        <taxon>Ovalentaria</taxon>
        <taxon>Atherinomorphae</taxon>
        <taxon>Cyprinodontiformes</taxon>
        <taxon>Goodeidae</taxon>
        <taxon>Goodea</taxon>
    </lineage>
</organism>
<feature type="region of interest" description="Disordered" evidence="1">
    <location>
        <begin position="128"/>
        <end position="151"/>
    </location>
</feature>
<evidence type="ECO:0000256" key="1">
    <source>
        <dbReference type="SAM" id="MobiDB-lite"/>
    </source>
</evidence>
<evidence type="ECO:0000313" key="3">
    <source>
        <dbReference type="EMBL" id="MEQ2157790.1"/>
    </source>
</evidence>
<dbReference type="EMBL" id="JAHRIO010000251">
    <property type="protein sequence ID" value="MEQ2157790.1"/>
    <property type="molecule type" value="Genomic_DNA"/>
</dbReference>
<evidence type="ECO:0000259" key="2">
    <source>
        <dbReference type="SMART" id="SM01280"/>
    </source>
</evidence>
<feature type="domain" description="Replication factor Mcm10 C-terminal" evidence="2">
    <location>
        <begin position="1"/>
        <end position="231"/>
    </location>
</feature>
<keyword evidence="4" id="KW-1185">Reference proteome</keyword>
<proteinExistence type="predicted"/>
<dbReference type="PANTHER" id="PTHR13454">
    <property type="entry name" value="PROTEIN MCM10 HOMOLOG"/>
    <property type="match status" value="1"/>
</dbReference>
<evidence type="ECO:0000313" key="4">
    <source>
        <dbReference type="Proteomes" id="UP001476798"/>
    </source>
</evidence>
<dbReference type="Proteomes" id="UP001476798">
    <property type="component" value="Unassembled WGS sequence"/>
</dbReference>
<sequence>MSCLSSASKDASGAPLESISASDLLKQQKQRQRELLESRRHRAEQRVLQKPSNTVTTPGRGGLTSLKAAPDVSKATHSPSAPHAPTLGRGFSEGDDILFFDSSAPQTPPPSALSLSAAKQAALKKLRSKGAALEKEDPNAVKRKRSDSSEINTRVEKNRISPNGAFTLYTEGFLVMFLPGFSYHYTYFKPADRCVSENHDLRWHDAMKRFFKCPCGQRAIALDRLPHKHCR</sequence>
<comment type="caution">
    <text evidence="3">The sequence shown here is derived from an EMBL/GenBank/DDBJ whole genome shotgun (WGS) entry which is preliminary data.</text>
</comment>
<dbReference type="Pfam" id="PF24863">
    <property type="entry name" value="zf-CCCH_Mcm10"/>
    <property type="match status" value="2"/>
</dbReference>
<feature type="region of interest" description="Disordered" evidence="1">
    <location>
        <begin position="1"/>
        <end position="88"/>
    </location>
</feature>
<name>A0ABV0MFA8_9TELE</name>
<dbReference type="SMART" id="SM01280">
    <property type="entry name" value="Mcm10"/>
    <property type="match status" value="1"/>
</dbReference>